<accession>A0A142JJ01</accession>
<dbReference type="STRING" id="1796606.A2G96_10075"/>
<dbReference type="KEGG" id="cnan:A2G96_10075"/>
<sequence>MVRRQTTTISLADVFPMLAERSKVLPRTGVWSFEPKFDGYRMLATRDALKTRGGADATRWFPELVHALSALPAGHHIIDGEVCSVGCSL</sequence>
<evidence type="ECO:0008006" key="3">
    <source>
        <dbReference type="Google" id="ProtNLM"/>
    </source>
</evidence>
<dbReference type="SUPFAM" id="SSF56091">
    <property type="entry name" value="DNA ligase/mRNA capping enzyme, catalytic domain"/>
    <property type="match status" value="1"/>
</dbReference>
<dbReference type="AlphaFoldDB" id="A0A142JJ01"/>
<dbReference type="Gene3D" id="3.30.470.30">
    <property type="entry name" value="DNA ligase/mRNA capping enzyme"/>
    <property type="match status" value="1"/>
</dbReference>
<organism evidence="1 2">
    <name type="scientific">Cupriavidus nantongensis</name>
    <dbReference type="NCBI Taxonomy" id="1796606"/>
    <lineage>
        <taxon>Bacteria</taxon>
        <taxon>Pseudomonadati</taxon>
        <taxon>Pseudomonadota</taxon>
        <taxon>Betaproteobacteria</taxon>
        <taxon>Burkholderiales</taxon>
        <taxon>Burkholderiaceae</taxon>
        <taxon>Cupriavidus</taxon>
    </lineage>
</organism>
<evidence type="ECO:0000313" key="2">
    <source>
        <dbReference type="Proteomes" id="UP000075238"/>
    </source>
</evidence>
<dbReference type="Proteomes" id="UP000075238">
    <property type="component" value="Chromosome 1"/>
</dbReference>
<dbReference type="EMBL" id="CP014844">
    <property type="protein sequence ID" value="AMR78063.1"/>
    <property type="molecule type" value="Genomic_DNA"/>
</dbReference>
<proteinExistence type="predicted"/>
<reference evidence="1 2" key="1">
    <citation type="submission" date="2016-03" db="EMBL/GenBank/DDBJ databases">
        <title>Complete genome sequence of a novel chlorpyrifos degrading bacterium, Cupriavidus nantongensis sp. X1.</title>
        <authorList>
            <person name="Fang L."/>
        </authorList>
    </citation>
    <scope>NUCLEOTIDE SEQUENCE [LARGE SCALE GENOMIC DNA]</scope>
    <source>
        <strain evidence="1 2">X1</strain>
    </source>
</reference>
<keyword evidence="2" id="KW-1185">Reference proteome</keyword>
<gene>
    <name evidence="1" type="ORF">A2G96_10075</name>
</gene>
<name>A0A142JJ01_9BURK</name>
<evidence type="ECO:0000313" key="1">
    <source>
        <dbReference type="EMBL" id="AMR78063.1"/>
    </source>
</evidence>
<protein>
    <recommendedName>
        <fullName evidence="3">ATP-dependent DNA ligase family profile domain-containing protein</fullName>
    </recommendedName>
</protein>